<feature type="domain" description="ABC transporter" evidence="12">
    <location>
        <begin position="1213"/>
        <end position="1444"/>
    </location>
</feature>
<evidence type="ECO:0000256" key="4">
    <source>
        <dbReference type="ARBA" id="ARBA00022475"/>
    </source>
</evidence>
<evidence type="ECO:0000313" key="15">
    <source>
        <dbReference type="Proteomes" id="UP000024533"/>
    </source>
</evidence>
<feature type="transmembrane region" description="Helical" evidence="11">
    <location>
        <begin position="932"/>
        <end position="961"/>
    </location>
</feature>
<dbReference type="InterPro" id="IPR017871">
    <property type="entry name" value="ABC_transporter-like_CS"/>
</dbReference>
<evidence type="ECO:0000256" key="1">
    <source>
        <dbReference type="ARBA" id="ARBA00004651"/>
    </source>
</evidence>
<keyword evidence="15" id="KW-1185">Reference proteome</keyword>
<dbReference type="InterPro" id="IPR027417">
    <property type="entry name" value="P-loop_NTPase"/>
</dbReference>
<dbReference type="Pfam" id="PF00005">
    <property type="entry name" value="ABC_tran"/>
    <property type="match status" value="2"/>
</dbReference>
<dbReference type="GO" id="GO:0140359">
    <property type="term" value="F:ABC-type transporter activity"/>
    <property type="evidence" value="ECO:0007669"/>
    <property type="project" value="InterPro"/>
</dbReference>
<evidence type="ECO:0000256" key="5">
    <source>
        <dbReference type="ARBA" id="ARBA00022692"/>
    </source>
</evidence>
<dbReference type="GO" id="GO:0016887">
    <property type="term" value="F:ATP hydrolysis activity"/>
    <property type="evidence" value="ECO:0007669"/>
    <property type="project" value="InterPro"/>
</dbReference>
<comment type="subcellular location">
    <subcellularLocation>
        <location evidence="1">Cell membrane</location>
        <topology evidence="1">Multi-pass membrane protein</topology>
    </subcellularLocation>
</comment>
<name>A0A059J1J9_TRIIM</name>
<feature type="transmembrane region" description="Helical" evidence="11">
    <location>
        <begin position="306"/>
        <end position="328"/>
    </location>
</feature>
<feature type="transmembrane region" description="Helical" evidence="11">
    <location>
        <begin position="488"/>
        <end position="512"/>
    </location>
</feature>
<evidence type="ECO:0000259" key="13">
    <source>
        <dbReference type="PROSITE" id="PS50929"/>
    </source>
</evidence>
<feature type="transmembrane region" description="Helical" evidence="11">
    <location>
        <begin position="1019"/>
        <end position="1052"/>
    </location>
</feature>
<dbReference type="InterPro" id="IPR003593">
    <property type="entry name" value="AAA+_ATPase"/>
</dbReference>
<keyword evidence="6" id="KW-0547">Nucleotide-binding</keyword>
<evidence type="ECO:0000256" key="2">
    <source>
        <dbReference type="ARBA" id="ARBA00009726"/>
    </source>
</evidence>
<sequence>MACSIEVEDVFGPSVAGSCLGGFDFTLLFEESILTLPPLGIAVAWAIVRLLALRREPAKARRSWLVALKLATYAVLVALQTAMLGLYARHQAPQTRLTLACASLTIAGYCVLAAVSYLEHVRCVRPSTLLNVYLGVSTLLDLARTRSLFFIQDSHTIALISLAAFIIKSLAFILEVTEKRHLLLAKWKDASPEATSGVINRSLFIWLNRLFINGFRTLLTVNTITPIDEELLAAFEPTALLEKWENADKAKRYALFWVFFTHYKWYIMAGVLPRLAYAGFSYSQPFLVQRVLDFTAQAPHAQTSNIAYSLVGGYAVVYIGLSVAYAVYEHKTYRLLTLYRGSLVTFIFGKTLRVSSTNEDNAEAITLMSADIDRIGYSMTLVHEVYAGFIEIAIALWQLHRLLGIAIVAPVGWIIACLIIGVPVAKAAADAQIPWLEAIEIRLAATAKSLSSTKAIKMTGLADIVSSRITNLRLDEIRASLRHRVYSILVFVAAFASSELAPVWGFTAFILLAKKNNTGTLTEGVAFASLSLFELLNHPMTTIINGFENLQTVLNCFGRIQDYLNSQERVDYRVSLHDRRDSSVSGLSTPADTLKDTIFLKEIQDPDSDTDAFVAFVEGASVGYAIGGDSPTLKNLNFQIPRGEITMIFGAVGSGKSTLLKLLLGEMPSVSGSIRTNFSLAAYCPQSPWATWGTVQSNIVGMSEWDKKWYDTVVSACALLPDLEELPNGDQTHIGTQGSRLSGGQKMRVSFARALYSRNSTMILDDVLTGLDRATERHMLDAIFGPDGLLKKQKSTVILATNSANHLSFADNIIFLDENGEIARQGNLENLSADDDIKQLANQCQTATTSRPEPQLSEDVLHELEILEDPELESSRMTGDMKVYAYYAKNAGWWTISLYLLACCAFVVGVTFPSLWLQWWTNANEARPNERIGYWLGVYGGLAFLAIFSATLSDGVFNLVVLPKTSRRFHDVLLTTTMRASTSFLTSTDAGTTVNRFSQDLELIDNDLPQSIDQAVFQFLSAIVSGVFVFLGAGYIAAAVPLCIIVLIGVQFYYLRTSRQLRLLDIEAKAPLFSQFLETVGGVACIRAYGWEQRYTERHYKVLNISQKPYYLLWCIQRWLTLVLDLLNAGLAVMLVAIATNIRSASTPFLGVALFNIVTFSSTLQTLVTAWTQLETALGAINRVRSYSKDVKDENLPNENGSVPDKWPESGTIAFNDVSASYDSSLGPVLKGVNLAIKAGEKVAICGRTGSGKSSLVSCLLRMLEMDSGTILIDGTDISTIPRQQVRSRLNTLPQEPFFLYGTVRDNVDPLKLADDETVIGALQAVGLWDFLESRGGLDEEVGEDKLSHGQRQLFCLARAVVKQGNILIMDEATSSVDAETDKVMEDVIREKFKGITVIAIAHKLDTVLDYDRVVLLDKGEVIETGNPKELLAAPNSAFYELYNKLATGGTHMG</sequence>
<dbReference type="Gene3D" id="1.20.1560.10">
    <property type="entry name" value="ABC transporter type 1, transmembrane domain"/>
    <property type="match status" value="2"/>
</dbReference>
<evidence type="ECO:0008006" key="16">
    <source>
        <dbReference type="Google" id="ProtNLM"/>
    </source>
</evidence>
<feature type="transmembrane region" description="Helical" evidence="11">
    <location>
        <begin position="891"/>
        <end position="912"/>
    </location>
</feature>
<feature type="transmembrane region" description="Helical" evidence="11">
    <location>
        <begin position="33"/>
        <end position="52"/>
    </location>
</feature>
<dbReference type="SUPFAM" id="SSF90123">
    <property type="entry name" value="ABC transporter transmembrane region"/>
    <property type="match status" value="2"/>
</dbReference>
<feature type="transmembrane region" description="Helical" evidence="11">
    <location>
        <begin position="253"/>
        <end position="272"/>
    </location>
</feature>
<evidence type="ECO:0000256" key="10">
    <source>
        <dbReference type="ARBA" id="ARBA00023180"/>
    </source>
</evidence>
<dbReference type="SUPFAM" id="SSF52540">
    <property type="entry name" value="P-loop containing nucleoside triphosphate hydrolases"/>
    <property type="match status" value="2"/>
</dbReference>
<feature type="transmembrane region" description="Helical" evidence="11">
    <location>
        <begin position="97"/>
        <end position="118"/>
    </location>
</feature>
<keyword evidence="10" id="KW-0325">Glycoprotein</keyword>
<evidence type="ECO:0000256" key="11">
    <source>
        <dbReference type="SAM" id="Phobius"/>
    </source>
</evidence>
<dbReference type="FunFam" id="1.20.1560.10:FF:000055">
    <property type="entry name" value="ABC multidrug transporter (Eurofung)"/>
    <property type="match status" value="1"/>
</dbReference>
<evidence type="ECO:0000256" key="8">
    <source>
        <dbReference type="ARBA" id="ARBA00022989"/>
    </source>
</evidence>
<dbReference type="SMART" id="SM00382">
    <property type="entry name" value="AAA"/>
    <property type="match status" value="2"/>
</dbReference>
<evidence type="ECO:0000313" key="14">
    <source>
        <dbReference type="EMBL" id="KDB21382.1"/>
    </source>
</evidence>
<keyword evidence="9 11" id="KW-0472">Membrane</keyword>
<dbReference type="HOGENOM" id="CLU_000604_27_5_1"/>
<dbReference type="OMA" id="YEHKTYR"/>
<dbReference type="InterPro" id="IPR036640">
    <property type="entry name" value="ABC1_TM_sf"/>
</dbReference>
<dbReference type="OrthoDB" id="6500128at2759"/>
<feature type="domain" description="ABC transmembrane type-1" evidence="13">
    <location>
        <begin position="898"/>
        <end position="1176"/>
    </location>
</feature>
<evidence type="ECO:0000256" key="7">
    <source>
        <dbReference type="ARBA" id="ARBA00022840"/>
    </source>
</evidence>
<feature type="transmembrane region" description="Helical" evidence="11">
    <location>
        <begin position="1111"/>
        <end position="1139"/>
    </location>
</feature>
<evidence type="ECO:0000256" key="3">
    <source>
        <dbReference type="ARBA" id="ARBA00022448"/>
    </source>
</evidence>
<comment type="similarity">
    <text evidence="2">Belongs to the ABC transporter superfamily. ABCC family. Conjugate transporter (TC 3.A.1.208) subfamily.</text>
</comment>
<evidence type="ECO:0000256" key="6">
    <source>
        <dbReference type="ARBA" id="ARBA00022741"/>
    </source>
</evidence>
<feature type="transmembrane region" description="Helical" evidence="11">
    <location>
        <begin position="64"/>
        <end position="85"/>
    </location>
</feature>
<accession>A0A059J1J9</accession>
<dbReference type="PROSITE" id="PS50893">
    <property type="entry name" value="ABC_TRANSPORTER_2"/>
    <property type="match status" value="2"/>
</dbReference>
<dbReference type="InterPro" id="IPR044746">
    <property type="entry name" value="ABCC_6TM_D1"/>
</dbReference>
<dbReference type="CDD" id="cd18580">
    <property type="entry name" value="ABC_6TM_ABCC_D2"/>
    <property type="match status" value="1"/>
</dbReference>
<dbReference type="Pfam" id="PF00664">
    <property type="entry name" value="ABC_membrane"/>
    <property type="match status" value="1"/>
</dbReference>
<protein>
    <recommendedName>
        <fullName evidence="16">ABC transporter</fullName>
    </recommendedName>
</protein>
<evidence type="ECO:0000259" key="12">
    <source>
        <dbReference type="PROSITE" id="PS50893"/>
    </source>
</evidence>
<dbReference type="GO" id="GO:0005524">
    <property type="term" value="F:ATP binding"/>
    <property type="evidence" value="ECO:0007669"/>
    <property type="project" value="UniProtKB-KW"/>
</dbReference>
<dbReference type="FunFam" id="1.20.1560.10:FF:000066">
    <property type="entry name" value="ABC multidrug transporter (Eurofung)"/>
    <property type="match status" value="1"/>
</dbReference>
<feature type="domain" description="ABC transporter" evidence="12">
    <location>
        <begin position="617"/>
        <end position="844"/>
    </location>
</feature>
<gene>
    <name evidence="14" type="ORF">H109_06680</name>
</gene>
<reference evidence="14 15" key="1">
    <citation type="submission" date="2014-02" db="EMBL/GenBank/DDBJ databases">
        <title>The Genome Sequence of Trichophyton interdigitale MR816.</title>
        <authorList>
            <consortium name="The Broad Institute Genomics Platform"/>
            <person name="Cuomo C.A."/>
            <person name="White T.C."/>
            <person name="Graser Y."/>
            <person name="Martinez-Rossi N."/>
            <person name="Heitman J."/>
            <person name="Young S.K."/>
            <person name="Zeng Q."/>
            <person name="Gargeya S."/>
            <person name="Abouelleil A."/>
            <person name="Alvarado L."/>
            <person name="Chapman S.B."/>
            <person name="Gainer-Dewar J."/>
            <person name="Goldberg J."/>
            <person name="Griggs A."/>
            <person name="Gujja S."/>
            <person name="Hansen M."/>
            <person name="Howarth C."/>
            <person name="Imamovic A."/>
            <person name="Larimer J."/>
            <person name="Martinez D."/>
            <person name="Murphy C."/>
            <person name="Pearson M.D."/>
            <person name="Persinoti G."/>
            <person name="Poon T."/>
            <person name="Priest M."/>
            <person name="Roberts A.D."/>
            <person name="Saif S."/>
            <person name="Shea T.D."/>
            <person name="Sykes S.N."/>
            <person name="Wortman J."/>
            <person name="Nusbaum C."/>
            <person name="Birren B."/>
        </authorList>
    </citation>
    <scope>NUCLEOTIDE SEQUENCE [LARGE SCALE GENOMIC DNA]</scope>
    <source>
        <strain evidence="14 15">MR816</strain>
    </source>
</reference>
<dbReference type="InterPro" id="IPR050173">
    <property type="entry name" value="ABC_transporter_C-like"/>
</dbReference>
<keyword evidence="4" id="KW-1003">Cell membrane</keyword>
<dbReference type="PROSITE" id="PS00211">
    <property type="entry name" value="ABC_TRANSPORTER_1"/>
    <property type="match status" value="2"/>
</dbReference>
<dbReference type="FunFam" id="3.40.50.300:FF:000838">
    <property type="entry name" value="ABC multidrug transporter (Eurofung)"/>
    <property type="match status" value="1"/>
</dbReference>
<dbReference type="Gene3D" id="3.40.50.300">
    <property type="entry name" value="P-loop containing nucleotide triphosphate hydrolases"/>
    <property type="match status" value="2"/>
</dbReference>
<keyword evidence="5 11" id="KW-0812">Transmembrane</keyword>
<dbReference type="InterPro" id="IPR056227">
    <property type="entry name" value="TMD0_ABC"/>
</dbReference>
<dbReference type="EMBL" id="AOKY01000498">
    <property type="protein sequence ID" value="KDB21382.1"/>
    <property type="molecule type" value="Genomic_DNA"/>
</dbReference>
<keyword evidence="8 11" id="KW-1133">Transmembrane helix</keyword>
<dbReference type="CDD" id="cd03244">
    <property type="entry name" value="ABCC_MRP_domain2"/>
    <property type="match status" value="1"/>
</dbReference>
<feature type="transmembrane region" description="Helical" evidence="11">
    <location>
        <begin position="402"/>
        <end position="425"/>
    </location>
</feature>
<feature type="domain" description="ABC transmembrane type-1" evidence="13">
    <location>
        <begin position="275"/>
        <end position="552"/>
    </location>
</feature>
<dbReference type="InterPro" id="IPR003439">
    <property type="entry name" value="ABC_transporter-like_ATP-bd"/>
</dbReference>
<dbReference type="PANTHER" id="PTHR24223:SF399">
    <property type="entry name" value="ABC TRANSPORTER ATNG"/>
    <property type="match status" value="1"/>
</dbReference>
<keyword evidence="3" id="KW-0813">Transport</keyword>
<proteinExistence type="inferred from homology"/>
<organism evidence="14 15">
    <name type="scientific">Trichophyton interdigitale (strain MR816)</name>
    <dbReference type="NCBI Taxonomy" id="1215338"/>
    <lineage>
        <taxon>Eukaryota</taxon>
        <taxon>Fungi</taxon>
        <taxon>Dikarya</taxon>
        <taxon>Ascomycota</taxon>
        <taxon>Pezizomycotina</taxon>
        <taxon>Eurotiomycetes</taxon>
        <taxon>Eurotiomycetidae</taxon>
        <taxon>Onygenales</taxon>
        <taxon>Arthrodermataceae</taxon>
        <taxon>Trichophyton</taxon>
    </lineage>
</organism>
<comment type="caution">
    <text evidence="14">The sequence shown here is derived from an EMBL/GenBank/DDBJ whole genome shotgun (WGS) entry which is preliminary data.</text>
</comment>
<dbReference type="CDD" id="cd18579">
    <property type="entry name" value="ABC_6TM_ABCC_D1"/>
    <property type="match status" value="1"/>
</dbReference>
<dbReference type="InterPro" id="IPR011527">
    <property type="entry name" value="ABC1_TM_dom"/>
</dbReference>
<dbReference type="GO" id="GO:0005886">
    <property type="term" value="C:plasma membrane"/>
    <property type="evidence" value="ECO:0007669"/>
    <property type="project" value="UniProtKB-SubCell"/>
</dbReference>
<dbReference type="PANTHER" id="PTHR24223">
    <property type="entry name" value="ATP-BINDING CASSETTE SUB-FAMILY C"/>
    <property type="match status" value="1"/>
</dbReference>
<keyword evidence="7" id="KW-0067">ATP-binding</keyword>
<dbReference type="CDD" id="cd03250">
    <property type="entry name" value="ABCC_MRP_domain1"/>
    <property type="match status" value="1"/>
</dbReference>
<dbReference type="InterPro" id="IPR044726">
    <property type="entry name" value="ABCC_6TM_D2"/>
</dbReference>
<dbReference type="PROSITE" id="PS50929">
    <property type="entry name" value="ABC_TM1F"/>
    <property type="match status" value="2"/>
</dbReference>
<dbReference type="Pfam" id="PF24357">
    <property type="entry name" value="TMD0_ABC"/>
    <property type="match status" value="1"/>
</dbReference>
<dbReference type="STRING" id="1215338.A0A059J1J9"/>
<dbReference type="Proteomes" id="UP000024533">
    <property type="component" value="Unassembled WGS sequence"/>
</dbReference>
<evidence type="ECO:0000256" key="9">
    <source>
        <dbReference type="ARBA" id="ARBA00023136"/>
    </source>
</evidence>